<evidence type="ECO:0000313" key="2">
    <source>
        <dbReference type="Proteomes" id="UP000481861"/>
    </source>
</evidence>
<gene>
    <name evidence="1" type="ORF">BDV95DRAFT_74356</name>
</gene>
<dbReference type="AlphaFoldDB" id="A0A7C8M4J6"/>
<reference evidence="1 2" key="1">
    <citation type="submission" date="2020-01" db="EMBL/GenBank/DDBJ databases">
        <authorList>
            <consortium name="DOE Joint Genome Institute"/>
            <person name="Haridas S."/>
            <person name="Albert R."/>
            <person name="Binder M."/>
            <person name="Bloem J."/>
            <person name="Labutti K."/>
            <person name="Salamov A."/>
            <person name="Andreopoulos B."/>
            <person name="Baker S.E."/>
            <person name="Barry K."/>
            <person name="Bills G."/>
            <person name="Bluhm B.H."/>
            <person name="Cannon C."/>
            <person name="Castanera R."/>
            <person name="Culley D.E."/>
            <person name="Daum C."/>
            <person name="Ezra D."/>
            <person name="Gonzalez J.B."/>
            <person name="Henrissat B."/>
            <person name="Kuo A."/>
            <person name="Liang C."/>
            <person name="Lipzen A."/>
            <person name="Lutzoni F."/>
            <person name="Magnuson J."/>
            <person name="Mondo S."/>
            <person name="Nolan M."/>
            <person name="Ohm R."/>
            <person name="Pangilinan J."/>
            <person name="Park H.-J.H."/>
            <person name="Ramirez L."/>
            <person name="Alfaro M."/>
            <person name="Sun H."/>
            <person name="Tritt A."/>
            <person name="Yoshinaga Y."/>
            <person name="Zwiers L.-H.L."/>
            <person name="Turgeon B.G."/>
            <person name="Goodwin S.B."/>
            <person name="Spatafora J.W."/>
            <person name="Crous P.W."/>
            <person name="Grigoriev I.V."/>
        </authorList>
    </citation>
    <scope>NUCLEOTIDE SEQUENCE [LARGE SCALE GENOMIC DNA]</scope>
    <source>
        <strain evidence="1 2">CBS 611.86</strain>
    </source>
</reference>
<organism evidence="1 2">
    <name type="scientific">Massariosphaeria phaeospora</name>
    <dbReference type="NCBI Taxonomy" id="100035"/>
    <lineage>
        <taxon>Eukaryota</taxon>
        <taxon>Fungi</taxon>
        <taxon>Dikarya</taxon>
        <taxon>Ascomycota</taxon>
        <taxon>Pezizomycotina</taxon>
        <taxon>Dothideomycetes</taxon>
        <taxon>Pleosporomycetidae</taxon>
        <taxon>Pleosporales</taxon>
        <taxon>Pleosporales incertae sedis</taxon>
        <taxon>Massariosphaeria</taxon>
    </lineage>
</organism>
<evidence type="ECO:0000313" key="1">
    <source>
        <dbReference type="EMBL" id="KAF2870120.1"/>
    </source>
</evidence>
<keyword evidence="2" id="KW-1185">Reference proteome</keyword>
<dbReference type="Proteomes" id="UP000481861">
    <property type="component" value="Unassembled WGS sequence"/>
</dbReference>
<accession>A0A7C8M4J6</accession>
<name>A0A7C8M4J6_9PLEO</name>
<sequence>MGWDGMGSHRRSKKACASRSLQTQRFSMNLKSSPVFLSRYCILEDPTDSDARGWESRCKLDDAAHIYLYSERLWVIATAAGLGQAMCLGGCESCEGGCSCSCAWTFTIAASSSVEELHEPGRKQAELRGGRIRFRSSLDAWPRKEAERVRS</sequence>
<dbReference type="EMBL" id="JAADJZ010000014">
    <property type="protein sequence ID" value="KAF2870120.1"/>
    <property type="molecule type" value="Genomic_DNA"/>
</dbReference>
<protein>
    <submittedName>
        <fullName evidence="1">Uncharacterized protein</fullName>
    </submittedName>
</protein>
<proteinExistence type="predicted"/>
<comment type="caution">
    <text evidence="1">The sequence shown here is derived from an EMBL/GenBank/DDBJ whole genome shotgun (WGS) entry which is preliminary data.</text>
</comment>